<sequence>MAEIYSDNVDDSESTPGDKACLWTSILENVSKSSTHMPESKNVILLGTENSGKNSLIEKLIQRKKREFALPQLKQKNALSFNHMPAVDEATEDLLAQMAFWNVSGHGDLKNAFQFILRSDNLSKSLVMILVDMSEPWTILESLEKWTALISSFIDSLGIDPRKLKDLEEKVVHDYQTYSDPVDSNLRNVSPGGQQIGSSSPSGRVLLPLGDNVLTNNIGIPLIVLVTKTDVMTDLEKDFDYKDEHFDFIQQKIRNFCLRHGAALFYTSVKEDKNISLLYQYIVHKMYRLPFPYTASVVDRDSIFM</sequence>
<evidence type="ECO:0000313" key="12">
    <source>
        <dbReference type="EMBL" id="KAI6653846.1"/>
    </source>
</evidence>
<dbReference type="GO" id="GO:0000226">
    <property type="term" value="P:microtubule cytoskeleton organization"/>
    <property type="evidence" value="ECO:0007669"/>
    <property type="project" value="TreeGrafter"/>
</dbReference>
<evidence type="ECO:0000256" key="10">
    <source>
        <dbReference type="ARBA" id="ARBA00023212"/>
    </source>
</evidence>
<dbReference type="GO" id="GO:0005813">
    <property type="term" value="C:centrosome"/>
    <property type="evidence" value="ECO:0007669"/>
    <property type="project" value="TreeGrafter"/>
</dbReference>
<protein>
    <recommendedName>
        <fullName evidence="11">Dynein light intermediate chain</fullName>
    </recommendedName>
</protein>
<dbReference type="PANTHER" id="PTHR12688">
    <property type="entry name" value="DYNEIN LIGHT INTERMEDIATE CHAIN"/>
    <property type="match status" value="1"/>
</dbReference>
<evidence type="ECO:0000313" key="13">
    <source>
        <dbReference type="Proteomes" id="UP001165289"/>
    </source>
</evidence>
<evidence type="ECO:0000256" key="3">
    <source>
        <dbReference type="ARBA" id="ARBA00022448"/>
    </source>
</evidence>
<keyword evidence="4 11" id="KW-0963">Cytoplasm</keyword>
<dbReference type="EMBL" id="JAKMXF010000255">
    <property type="protein sequence ID" value="KAI6653846.1"/>
    <property type="molecule type" value="Genomic_DNA"/>
</dbReference>
<evidence type="ECO:0000256" key="1">
    <source>
        <dbReference type="ARBA" id="ARBA00004245"/>
    </source>
</evidence>
<evidence type="ECO:0000256" key="7">
    <source>
        <dbReference type="ARBA" id="ARBA00022840"/>
    </source>
</evidence>
<reference evidence="12 13" key="1">
    <citation type="journal article" date="2023" name="BMC Biol.">
        <title>The compact genome of the sponge Oopsacas minuta (Hexactinellida) is lacking key metazoan core genes.</title>
        <authorList>
            <person name="Santini S."/>
            <person name="Schenkelaars Q."/>
            <person name="Jourda C."/>
            <person name="Duchesne M."/>
            <person name="Belahbib H."/>
            <person name="Rocher C."/>
            <person name="Selva M."/>
            <person name="Riesgo A."/>
            <person name="Vervoort M."/>
            <person name="Leys S.P."/>
            <person name="Kodjabachian L."/>
            <person name="Le Bivic A."/>
            <person name="Borchiellini C."/>
            <person name="Claverie J.M."/>
            <person name="Renard E."/>
        </authorList>
    </citation>
    <scope>NUCLEOTIDE SEQUENCE [LARGE SCALE GENOMIC DNA]</scope>
    <source>
        <strain evidence="12">SPO-2</strain>
    </source>
</reference>
<dbReference type="InterPro" id="IPR027417">
    <property type="entry name" value="P-loop_NTPase"/>
</dbReference>
<evidence type="ECO:0000256" key="2">
    <source>
        <dbReference type="ARBA" id="ARBA00006831"/>
    </source>
</evidence>
<dbReference type="GO" id="GO:0005874">
    <property type="term" value="C:microtubule"/>
    <property type="evidence" value="ECO:0007669"/>
    <property type="project" value="UniProtKB-KW"/>
</dbReference>
<evidence type="ECO:0000256" key="11">
    <source>
        <dbReference type="RuleBase" id="RU366047"/>
    </source>
</evidence>
<dbReference type="AlphaFoldDB" id="A0AAV7K0P3"/>
<keyword evidence="10 11" id="KW-0206">Cytoskeleton</keyword>
<dbReference type="InterPro" id="IPR008467">
    <property type="entry name" value="Dynein1_light_intermed_chain"/>
</dbReference>
<evidence type="ECO:0000256" key="4">
    <source>
        <dbReference type="ARBA" id="ARBA00022490"/>
    </source>
</evidence>
<gene>
    <name evidence="12" type="ORF">LOD99_3348</name>
</gene>
<keyword evidence="3 11" id="KW-0813">Transport</keyword>
<dbReference type="GO" id="GO:0045504">
    <property type="term" value="F:dynein heavy chain binding"/>
    <property type="evidence" value="ECO:0007669"/>
    <property type="project" value="TreeGrafter"/>
</dbReference>
<keyword evidence="13" id="KW-1185">Reference proteome</keyword>
<keyword evidence="9 11" id="KW-0505">Motor protein</keyword>
<dbReference type="GO" id="GO:0005868">
    <property type="term" value="C:cytoplasmic dynein complex"/>
    <property type="evidence" value="ECO:0007669"/>
    <property type="project" value="UniProtKB-UniRule"/>
</dbReference>
<keyword evidence="7 11" id="KW-0067">ATP-binding</keyword>
<dbReference type="Pfam" id="PF05783">
    <property type="entry name" value="DLIC"/>
    <property type="match status" value="1"/>
</dbReference>
<accession>A0AAV7K0P3</accession>
<dbReference type="GO" id="GO:0005524">
    <property type="term" value="F:ATP binding"/>
    <property type="evidence" value="ECO:0007669"/>
    <property type="project" value="UniProtKB-KW"/>
</dbReference>
<name>A0AAV7K0P3_9METZ</name>
<keyword evidence="6 11" id="KW-0547">Nucleotide-binding</keyword>
<evidence type="ECO:0000256" key="6">
    <source>
        <dbReference type="ARBA" id="ARBA00022741"/>
    </source>
</evidence>
<evidence type="ECO:0000256" key="9">
    <source>
        <dbReference type="ARBA" id="ARBA00023175"/>
    </source>
</evidence>
<comment type="function">
    <text evidence="11">Acts as one of several non-catalytic accessory components of the cytoplasmic dynein 1 complex that are thought to be involved in linking dynein to cargos and to adapter proteins that regulate dynein function. Cytoplasmic dynein 1 acts as a motor for the intracellular retrograde motility of vesicles and organelles along microtubules. May play a role in binding dynein to membranous organelles or chromosomes.</text>
</comment>
<dbReference type="SUPFAM" id="SSF52540">
    <property type="entry name" value="P-loop containing nucleoside triphosphate hydrolases"/>
    <property type="match status" value="1"/>
</dbReference>
<evidence type="ECO:0000256" key="8">
    <source>
        <dbReference type="ARBA" id="ARBA00023017"/>
    </source>
</evidence>
<organism evidence="12 13">
    <name type="scientific">Oopsacas minuta</name>
    <dbReference type="NCBI Taxonomy" id="111878"/>
    <lineage>
        <taxon>Eukaryota</taxon>
        <taxon>Metazoa</taxon>
        <taxon>Porifera</taxon>
        <taxon>Hexactinellida</taxon>
        <taxon>Hexasterophora</taxon>
        <taxon>Lyssacinosida</taxon>
        <taxon>Leucopsacidae</taxon>
        <taxon>Oopsacas</taxon>
    </lineage>
</organism>
<dbReference type="Gene3D" id="3.40.50.300">
    <property type="entry name" value="P-loop containing nucleotide triphosphate hydrolases"/>
    <property type="match status" value="1"/>
</dbReference>
<proteinExistence type="inferred from homology"/>
<keyword evidence="5 11" id="KW-0493">Microtubule</keyword>
<comment type="caution">
    <text evidence="12">The sequence shown here is derived from an EMBL/GenBank/DDBJ whole genome shotgun (WGS) entry which is preliminary data.</text>
</comment>
<comment type="similarity">
    <text evidence="2 11">Belongs to the dynein light intermediate chain family.</text>
</comment>
<keyword evidence="8 11" id="KW-0243">Dynein</keyword>
<comment type="subcellular location">
    <subcellularLocation>
        <location evidence="1 11">Cytoplasm</location>
        <location evidence="1 11">Cytoskeleton</location>
    </subcellularLocation>
</comment>
<dbReference type="GO" id="GO:0007018">
    <property type="term" value="P:microtubule-based movement"/>
    <property type="evidence" value="ECO:0007669"/>
    <property type="project" value="InterPro"/>
</dbReference>
<evidence type="ECO:0000256" key="5">
    <source>
        <dbReference type="ARBA" id="ARBA00022701"/>
    </source>
</evidence>
<dbReference type="InterPro" id="IPR022780">
    <property type="entry name" value="Dynein_light_int_chain"/>
</dbReference>
<dbReference type="PANTHER" id="PTHR12688:SF0">
    <property type="entry name" value="DYNEIN LIGHT INTERMEDIATE CHAIN"/>
    <property type="match status" value="1"/>
</dbReference>
<comment type="subunit">
    <text evidence="11">Homodimer. The cytoplasmic dynein 1 complex consists of two catalytic heavy chains (HCs) and a number of non-catalytic subunits presented by intermediate chains (ICs).</text>
</comment>
<dbReference type="Proteomes" id="UP001165289">
    <property type="component" value="Unassembled WGS sequence"/>
</dbReference>